<feature type="domain" description="Calcineurin-like phosphoesterase" evidence="3">
    <location>
        <begin position="46"/>
        <end position="230"/>
    </location>
</feature>
<dbReference type="OrthoDB" id="9780884at2"/>
<dbReference type="EMBL" id="CP019641">
    <property type="protein sequence ID" value="AQQ55310.1"/>
    <property type="molecule type" value="Genomic_DNA"/>
</dbReference>
<reference evidence="4 5" key="1">
    <citation type="submission" date="2017-02" db="EMBL/GenBank/DDBJ databases">
        <title>The complete genomic sequence of a novel cold adapted crude oil-degrading bacterium Planococcus qaidamina Y42.</title>
        <authorList>
            <person name="Yang R."/>
        </authorList>
    </citation>
    <scope>NUCLEOTIDE SEQUENCE [LARGE SCALE GENOMIC DNA]</scope>
    <source>
        <strain evidence="4 5">Y42</strain>
        <plasmid evidence="4 5">unnamed1</plasmid>
    </source>
</reference>
<dbReference type="RefSeq" id="WP_077591169.1">
    <property type="nucleotide sequence ID" value="NZ_CP019641.1"/>
</dbReference>
<dbReference type="InterPro" id="IPR004843">
    <property type="entry name" value="Calcineurin-like_PHP"/>
</dbReference>
<dbReference type="PANTHER" id="PTHR31302:SF31">
    <property type="entry name" value="PHOSPHODIESTERASE YAEI"/>
    <property type="match status" value="1"/>
</dbReference>
<keyword evidence="2" id="KW-0378">Hydrolase</keyword>
<dbReference type="KEGG" id="pmar:B0X71_19235"/>
<dbReference type="Proteomes" id="UP000188184">
    <property type="component" value="Plasmid unnamed1"/>
</dbReference>
<evidence type="ECO:0000259" key="3">
    <source>
        <dbReference type="Pfam" id="PF00149"/>
    </source>
</evidence>
<evidence type="ECO:0000313" key="4">
    <source>
        <dbReference type="EMBL" id="AQQ55310.1"/>
    </source>
</evidence>
<dbReference type="InterPro" id="IPR029052">
    <property type="entry name" value="Metallo-depent_PP-like"/>
</dbReference>
<evidence type="ECO:0000313" key="5">
    <source>
        <dbReference type="Proteomes" id="UP000188184"/>
    </source>
</evidence>
<dbReference type="PANTHER" id="PTHR31302">
    <property type="entry name" value="TRANSMEMBRANE PROTEIN WITH METALLOPHOSPHOESTERASE DOMAIN-RELATED"/>
    <property type="match status" value="1"/>
</dbReference>
<name>A0A1Q2L4D3_9BACL</name>
<gene>
    <name evidence="4" type="ORF">B0X71_19235</name>
</gene>
<keyword evidence="1" id="KW-0479">Metal-binding</keyword>
<dbReference type="SUPFAM" id="SSF56300">
    <property type="entry name" value="Metallo-dependent phosphatases"/>
    <property type="match status" value="1"/>
</dbReference>
<dbReference type="Pfam" id="PF00149">
    <property type="entry name" value="Metallophos"/>
    <property type="match status" value="1"/>
</dbReference>
<keyword evidence="4" id="KW-0614">Plasmid</keyword>
<geneLocation type="plasmid" evidence="4 5">
    <name>unnamed1</name>
</geneLocation>
<dbReference type="GO" id="GO:0046872">
    <property type="term" value="F:metal ion binding"/>
    <property type="evidence" value="ECO:0007669"/>
    <property type="project" value="UniProtKB-KW"/>
</dbReference>
<dbReference type="GO" id="GO:0009245">
    <property type="term" value="P:lipid A biosynthetic process"/>
    <property type="evidence" value="ECO:0007669"/>
    <property type="project" value="TreeGrafter"/>
</dbReference>
<dbReference type="GO" id="GO:0008758">
    <property type="term" value="F:UDP-2,3-diacylglucosamine hydrolase activity"/>
    <property type="evidence" value="ECO:0007669"/>
    <property type="project" value="TreeGrafter"/>
</dbReference>
<dbReference type="Gene3D" id="3.60.21.10">
    <property type="match status" value="1"/>
</dbReference>
<keyword evidence="5" id="KW-1185">Reference proteome</keyword>
<dbReference type="InterPro" id="IPR051158">
    <property type="entry name" value="Metallophosphoesterase_sf"/>
</dbReference>
<dbReference type="AlphaFoldDB" id="A0A1Q2L4D3"/>
<protein>
    <recommendedName>
        <fullName evidence="3">Calcineurin-like phosphoesterase domain-containing protein</fullName>
    </recommendedName>
</protein>
<accession>A0A1Q2L4D3</accession>
<sequence length="300" mass="33879">MRKRLFILGLLLIGIFLFIWINNKWIVVSEYTINSSDMPAAFDGVRIVHLSDLQRTSFGKKQLPVLEKVAAAEPDAIFITGDLVDADRFKLEPVLTLLNGLSEISDVYFVTGNQEISKDRAEEVLSALKRTEITILENEKAKWNREGETVYIAGIHDPLMDISTYDPLIDVNFRNQEIEYSKRARDYTRESLEEVPFTDDFTFLLTHRPEMIEEYAETPADLVFAGHAHGGQIRIPGIGGLFAPGQGFFPELTEGVHEFGDIRLVITRGLGNSSFPLRINNRPEVTVVTLEHEEVTGLNK</sequence>
<organism evidence="4 5">
    <name type="scientific">Planococcus lenghuensis</name>
    <dbReference type="NCBI Taxonomy" id="2213202"/>
    <lineage>
        <taxon>Bacteria</taxon>
        <taxon>Bacillati</taxon>
        <taxon>Bacillota</taxon>
        <taxon>Bacilli</taxon>
        <taxon>Bacillales</taxon>
        <taxon>Caryophanaceae</taxon>
        <taxon>Planococcus</taxon>
    </lineage>
</organism>
<dbReference type="GO" id="GO:0016020">
    <property type="term" value="C:membrane"/>
    <property type="evidence" value="ECO:0007669"/>
    <property type="project" value="GOC"/>
</dbReference>
<evidence type="ECO:0000256" key="2">
    <source>
        <dbReference type="ARBA" id="ARBA00022801"/>
    </source>
</evidence>
<evidence type="ECO:0000256" key="1">
    <source>
        <dbReference type="ARBA" id="ARBA00022723"/>
    </source>
</evidence>
<proteinExistence type="predicted"/>